<proteinExistence type="predicted"/>
<reference evidence="1" key="1">
    <citation type="submission" date="2023-06" db="EMBL/GenBank/DDBJ databases">
        <authorList>
            <person name="Byrum C.A."/>
            <person name="Fullante V.A."/>
            <person name="Ghosh G."/>
            <person name="Ivey A.L."/>
            <person name="Joby C.P."/>
            <person name="Johnson E."/>
            <person name="Kamil H.A."/>
            <person name="Martinez L."/>
            <person name="Tutelo G.A."/>
            <person name="Wilson D."/>
            <person name="Ziegler A.J."/>
            <person name="Garlena R.A."/>
            <person name="Russell D.A."/>
            <person name="Jacobs-Sera D."/>
            <person name="Hatfull G.F."/>
        </authorList>
    </citation>
    <scope>NUCLEOTIDE SEQUENCE</scope>
</reference>
<evidence type="ECO:0000313" key="1">
    <source>
        <dbReference type="EMBL" id="WKW87110.1"/>
    </source>
</evidence>
<organism evidence="1 2">
    <name type="scientific">Microbacterium phage Nicole72</name>
    <dbReference type="NCBI Taxonomy" id="3062838"/>
    <lineage>
        <taxon>Viruses</taxon>
        <taxon>Duplodnaviria</taxon>
        <taxon>Heunggongvirae</taxon>
        <taxon>Uroviricota</taxon>
        <taxon>Caudoviricetes</taxon>
        <taxon>Hodgkinviridae</taxon>
        <taxon>Meganvirus</taxon>
        <taxon>Meganvirus nichole72</taxon>
    </lineage>
</organism>
<evidence type="ECO:0000313" key="2">
    <source>
        <dbReference type="Proteomes" id="UP001654554"/>
    </source>
</evidence>
<protein>
    <submittedName>
        <fullName evidence="1">Membrane protein</fullName>
    </submittedName>
</protein>
<gene>
    <name evidence="1" type="primary">73</name>
    <name evidence="1" type="ORF">SEA_NICOLE72_73</name>
</gene>
<sequence length="59" mass="6178">MTIPTIGQRSGDNAAPSGIAPVTTGQTLNVIAFVLVVLPTAIALNVLIWAAALWFMRQS</sequence>
<dbReference type="Proteomes" id="UP001654554">
    <property type="component" value="Segment"/>
</dbReference>
<dbReference type="EMBL" id="OR159674">
    <property type="protein sequence ID" value="WKW87110.1"/>
    <property type="molecule type" value="Genomic_DNA"/>
</dbReference>
<keyword evidence="2" id="KW-1185">Reference proteome</keyword>
<name>A0ACD4UK12_9CAUD</name>
<accession>A0ACD4UK12</accession>